<organism evidence="1 2">
    <name type="scientific">Coprococcus catus</name>
    <dbReference type="NCBI Taxonomy" id="116085"/>
    <lineage>
        <taxon>Bacteria</taxon>
        <taxon>Bacillati</taxon>
        <taxon>Bacillota</taxon>
        <taxon>Clostridia</taxon>
        <taxon>Lachnospirales</taxon>
        <taxon>Lachnospiraceae</taxon>
        <taxon>Coprococcus</taxon>
    </lineage>
</organism>
<reference evidence="1 2" key="1">
    <citation type="submission" date="2018-08" db="EMBL/GenBank/DDBJ databases">
        <title>A genome reference for cultivated species of the human gut microbiota.</title>
        <authorList>
            <person name="Zou Y."/>
            <person name="Xue W."/>
            <person name="Luo G."/>
        </authorList>
    </citation>
    <scope>NUCLEOTIDE SEQUENCE [LARGE SCALE GENOMIC DNA]</scope>
    <source>
        <strain evidence="1 2">AF45-17</strain>
    </source>
</reference>
<gene>
    <name evidence="1" type="ORF">DW070_10545</name>
</gene>
<comment type="caution">
    <text evidence="1">The sequence shown here is derived from an EMBL/GenBank/DDBJ whole genome shotgun (WGS) entry which is preliminary data.</text>
</comment>
<protein>
    <submittedName>
        <fullName evidence="1">Uncharacterized protein</fullName>
    </submittedName>
</protein>
<evidence type="ECO:0000313" key="1">
    <source>
        <dbReference type="EMBL" id="RGB79051.1"/>
    </source>
</evidence>
<proteinExistence type="predicted"/>
<accession>A0A3E2TMB2</accession>
<name>A0A3E2TMB2_9FIRM</name>
<dbReference type="EMBL" id="QVEP01000025">
    <property type="protein sequence ID" value="RGB79051.1"/>
    <property type="molecule type" value="Genomic_DNA"/>
</dbReference>
<dbReference type="Proteomes" id="UP000260773">
    <property type="component" value="Unassembled WGS sequence"/>
</dbReference>
<dbReference type="AlphaFoldDB" id="A0A3E2TMB2"/>
<sequence>MPRGHRTSRKMLFISIIIHQNLHAHSHGTMMKQMAKYLLIQVAPMNSDAQKICIMMEPICFNRMPILKKIVLF</sequence>
<evidence type="ECO:0000313" key="2">
    <source>
        <dbReference type="Proteomes" id="UP000260773"/>
    </source>
</evidence>